<name>A0A4R4T8U5_9ACTN</name>
<keyword evidence="5" id="KW-1185">Reference proteome</keyword>
<sequence>MGRGGDNLVCRTDPIDMATGEMVMDAVDVELPGVLPLVVRRHHRTSLREGTWFGRSWASTLDQRLVFDEAGLRFVTADGMILDYPRPMPGEAVMPVEGPRWGLSWDGQPGTPLTIHQRETGQTLHFAPTPGRKGGELPLTAITDRNDNRIDLHYDATGAPTDVVHHGGYHLGITTNDGRITELRLLSAPDQPTLLRYAYDEHGNLTRIFNSSSLPLTLSYDERRRITGWEDRNGTWYRYTYDDAGRCVATDGTDGYLASRIAYDADTHRTLFTDSLGNTTVYQFNDSYQLVTETDPLGHHTHRTHDRYDRLRTLVDPLGRTTTYGYEDGGDLVAVTRPDGRQAHITRNTFGQATEVVREDGAVWRQEFDARGNQVSATDPAGAVTRYTVDDHGRPVATTDALGNTSRLAFDAAGLMIASTDPSGATLTVRRDSFGRPLRVTEPTGATLSWEWTVEGRPVRRADAQGGVTEWTWDPEGNPLTLTDESGSTTRWTYGPFDQPTAQLRPDGARFEFTRDTELRTTRVTAPGGLTWEYTVDAAGRPVEEVDFDGRAVRYAYDPAGQLVSRTNAMGQRVDYTHDANGVVVGKDVDGRHTAFTLDAAGQIVGAQGPDAVVELARDQRGMILAETLNSRTVRHQYDLLGRPVARTTPSGHHTAYAYDPVGHQAELVSGGHRLAFERNAAGQETGRAFGTDTRLDQRWDDLGRLVEQELTAERRTVRHRAYRYQPNRYLAAVDDSLTGATAFTLDPEGRVTAVEAQDRREAYGYDALGNQVEAAWPERIADLDAAGERRYAGTRVVAAGRFRHEYDAAGRTVLRQRKRLSGGIETWRYEWDAEDRLTAVVTPDGTRWRYRHDPFGRRIAKQRLAADGSVAEQTDYAWFGSTLIEETASGDPTAAAVTRTWDYDGIRPVAQTERVSDDDIDARFYAIVTDLVGTPTELVDPEGRVAWQARSTLWGAALPDAGADAVTDTPLRFPGQYADPETGWHYNVHRHYDPATARYTSPDPLGLAPAANPVAYVHNPHSWADPLGLAPCPPGTVDPYRGGRHEEIVFYGHGGVETNYSVFTVPEGTSVHFYSRHGEVIYNDLGLRIVMANPAPVRVWGPGSQIPDYILFPPGNLPVIGNPRIVAEPVRLSSLLQPNMGNVHWSACRSTF</sequence>
<dbReference type="InterPro" id="IPR049002">
    <property type="entry name" value="Stv"/>
</dbReference>
<dbReference type="InterPro" id="IPR011044">
    <property type="entry name" value="Quino_amine_DH_bsu"/>
</dbReference>
<dbReference type="Pfam" id="PF05593">
    <property type="entry name" value="RHS_repeat"/>
    <property type="match status" value="6"/>
</dbReference>
<dbReference type="OrthoDB" id="4981820at2"/>
<dbReference type="InterPro" id="IPR006530">
    <property type="entry name" value="YD"/>
</dbReference>
<dbReference type="Gene3D" id="2.180.10.10">
    <property type="entry name" value="RHS repeat-associated core"/>
    <property type="match status" value="3"/>
</dbReference>
<dbReference type="Pfam" id="PF20148">
    <property type="entry name" value="DUF6531"/>
    <property type="match status" value="1"/>
</dbReference>
<dbReference type="Proteomes" id="UP000295345">
    <property type="component" value="Unassembled WGS sequence"/>
</dbReference>
<protein>
    <submittedName>
        <fullName evidence="4">RHS repeat protein</fullName>
    </submittedName>
</protein>
<dbReference type="InterPro" id="IPR031325">
    <property type="entry name" value="RHS_repeat"/>
</dbReference>
<accession>A0A4R4T8U5</accession>
<evidence type="ECO:0000259" key="1">
    <source>
        <dbReference type="Pfam" id="PF03527"/>
    </source>
</evidence>
<dbReference type="InterPro" id="IPR050708">
    <property type="entry name" value="T6SS_VgrG/RHS"/>
</dbReference>
<organism evidence="4 5">
    <name type="scientific">Streptomyces hainanensis</name>
    <dbReference type="NCBI Taxonomy" id="402648"/>
    <lineage>
        <taxon>Bacteria</taxon>
        <taxon>Bacillati</taxon>
        <taxon>Actinomycetota</taxon>
        <taxon>Actinomycetes</taxon>
        <taxon>Kitasatosporales</taxon>
        <taxon>Streptomycetaceae</taxon>
        <taxon>Streptomyces</taxon>
    </lineage>
</organism>
<dbReference type="SUPFAM" id="SSF50969">
    <property type="entry name" value="YVTN repeat-like/Quinoprotein amine dehydrogenase"/>
    <property type="match status" value="1"/>
</dbReference>
<dbReference type="NCBIfam" id="TIGR03696">
    <property type="entry name" value="Rhs_assc_core"/>
    <property type="match status" value="1"/>
</dbReference>
<dbReference type="Pfam" id="PF21527">
    <property type="entry name" value="Stv"/>
    <property type="match status" value="1"/>
</dbReference>
<evidence type="ECO:0000313" key="5">
    <source>
        <dbReference type="Proteomes" id="UP000295345"/>
    </source>
</evidence>
<comment type="caution">
    <text evidence="4">The sequence shown here is derived from an EMBL/GenBank/DDBJ whole genome shotgun (WGS) entry which is preliminary data.</text>
</comment>
<dbReference type="AlphaFoldDB" id="A0A4R4T8U5"/>
<dbReference type="PANTHER" id="PTHR32305">
    <property type="match status" value="1"/>
</dbReference>
<dbReference type="InterPro" id="IPR045351">
    <property type="entry name" value="DUF6531"/>
</dbReference>
<evidence type="ECO:0000259" key="2">
    <source>
        <dbReference type="Pfam" id="PF20148"/>
    </source>
</evidence>
<dbReference type="InterPro" id="IPR022385">
    <property type="entry name" value="Rhs_assc_core"/>
</dbReference>
<feature type="domain" description="DUF6531" evidence="2">
    <location>
        <begin position="13"/>
        <end position="84"/>
    </location>
</feature>
<dbReference type="PANTHER" id="PTHR32305:SF15">
    <property type="entry name" value="PROTEIN RHSA-RELATED"/>
    <property type="match status" value="1"/>
</dbReference>
<evidence type="ECO:0000313" key="4">
    <source>
        <dbReference type="EMBL" id="TDC73500.1"/>
    </source>
</evidence>
<evidence type="ECO:0000259" key="3">
    <source>
        <dbReference type="Pfam" id="PF21527"/>
    </source>
</evidence>
<feature type="domain" description="RHS protein conserved region" evidence="1">
    <location>
        <begin position="928"/>
        <end position="959"/>
    </location>
</feature>
<dbReference type="Pfam" id="PF03527">
    <property type="entry name" value="RHS"/>
    <property type="match status" value="1"/>
</dbReference>
<dbReference type="NCBIfam" id="TIGR01643">
    <property type="entry name" value="YD_repeat_2x"/>
    <property type="match status" value="9"/>
</dbReference>
<gene>
    <name evidence="4" type="ORF">E1283_19055</name>
</gene>
<dbReference type="RefSeq" id="WP_132819292.1">
    <property type="nucleotide sequence ID" value="NZ_SMKI01000198.1"/>
</dbReference>
<dbReference type="InterPro" id="IPR001826">
    <property type="entry name" value="RHS"/>
</dbReference>
<proteinExistence type="predicted"/>
<feature type="domain" description="Putative adhesin Stv" evidence="3">
    <location>
        <begin position="1048"/>
        <end position="1151"/>
    </location>
</feature>
<dbReference type="EMBL" id="SMKI01000198">
    <property type="protein sequence ID" value="TDC73500.1"/>
    <property type="molecule type" value="Genomic_DNA"/>
</dbReference>
<reference evidence="4 5" key="1">
    <citation type="submission" date="2019-03" db="EMBL/GenBank/DDBJ databases">
        <title>Draft genome sequences of novel Actinobacteria.</title>
        <authorList>
            <person name="Sahin N."/>
            <person name="Ay H."/>
            <person name="Saygin H."/>
        </authorList>
    </citation>
    <scope>NUCLEOTIDE SEQUENCE [LARGE SCALE GENOMIC DNA]</scope>
    <source>
        <strain evidence="4 5">DSM 41900</strain>
    </source>
</reference>